<dbReference type="InterPro" id="IPR002181">
    <property type="entry name" value="Fibrinogen_a/b/g_C_dom"/>
</dbReference>
<evidence type="ECO:0000259" key="3">
    <source>
        <dbReference type="PROSITE" id="PS51406"/>
    </source>
</evidence>
<dbReference type="InterPro" id="IPR014716">
    <property type="entry name" value="Fibrinogen_a/b/g_C_1"/>
</dbReference>
<dbReference type="PANTHER" id="PTHR19143">
    <property type="entry name" value="FIBRINOGEN/TENASCIN/ANGIOPOEITIN"/>
    <property type="match status" value="1"/>
</dbReference>
<dbReference type="SMART" id="SM00186">
    <property type="entry name" value="FBG"/>
    <property type="match status" value="1"/>
</dbReference>
<evidence type="ECO:0000256" key="2">
    <source>
        <dbReference type="SAM" id="Phobius"/>
    </source>
</evidence>
<dbReference type="Pfam" id="PF00147">
    <property type="entry name" value="Fibrinogen_C"/>
    <property type="match status" value="1"/>
</dbReference>
<keyword evidence="2" id="KW-0472">Membrane</keyword>
<comment type="caution">
    <text evidence="4">The sequence shown here is derived from an EMBL/GenBank/DDBJ whole genome shotgun (WGS) entry which is preliminary data.</text>
</comment>
<dbReference type="SUPFAM" id="SSF56496">
    <property type="entry name" value="Fibrinogen C-terminal domain-like"/>
    <property type="match status" value="1"/>
</dbReference>
<dbReference type="InterPro" id="IPR050373">
    <property type="entry name" value="Fibrinogen_C-term_domain"/>
</dbReference>
<reference evidence="4 5" key="1">
    <citation type="submission" date="2021-06" db="EMBL/GenBank/DDBJ databases">
        <title>Caerostris darwini draft genome.</title>
        <authorList>
            <person name="Kono N."/>
            <person name="Arakawa K."/>
        </authorList>
    </citation>
    <scope>NUCLEOTIDE SEQUENCE [LARGE SCALE GENOMIC DNA]</scope>
</reference>
<gene>
    <name evidence="4" type="ORF">CDAR_51651</name>
</gene>
<feature type="domain" description="Fibrinogen C-terminal" evidence="3">
    <location>
        <begin position="172"/>
        <end position="388"/>
    </location>
</feature>
<keyword evidence="2" id="KW-1133">Transmembrane helix</keyword>
<dbReference type="CDD" id="cd00087">
    <property type="entry name" value="FReD"/>
    <property type="match status" value="1"/>
</dbReference>
<evidence type="ECO:0000256" key="1">
    <source>
        <dbReference type="SAM" id="MobiDB-lite"/>
    </source>
</evidence>
<keyword evidence="5" id="KW-1185">Reference proteome</keyword>
<accession>A0AAV4RNU9</accession>
<evidence type="ECO:0000313" key="5">
    <source>
        <dbReference type="Proteomes" id="UP001054837"/>
    </source>
</evidence>
<name>A0AAV4RNU9_9ARAC</name>
<dbReference type="GO" id="GO:0005615">
    <property type="term" value="C:extracellular space"/>
    <property type="evidence" value="ECO:0007669"/>
    <property type="project" value="TreeGrafter"/>
</dbReference>
<dbReference type="Proteomes" id="UP001054837">
    <property type="component" value="Unassembled WGS sequence"/>
</dbReference>
<dbReference type="Gene3D" id="3.90.215.10">
    <property type="entry name" value="Gamma Fibrinogen, chain A, domain 1"/>
    <property type="match status" value="1"/>
</dbReference>
<evidence type="ECO:0000313" key="4">
    <source>
        <dbReference type="EMBL" id="GIY22329.1"/>
    </source>
</evidence>
<feature type="transmembrane region" description="Helical" evidence="2">
    <location>
        <begin position="36"/>
        <end position="56"/>
    </location>
</feature>
<organism evidence="4 5">
    <name type="scientific">Caerostris darwini</name>
    <dbReference type="NCBI Taxonomy" id="1538125"/>
    <lineage>
        <taxon>Eukaryota</taxon>
        <taxon>Metazoa</taxon>
        <taxon>Ecdysozoa</taxon>
        <taxon>Arthropoda</taxon>
        <taxon>Chelicerata</taxon>
        <taxon>Arachnida</taxon>
        <taxon>Araneae</taxon>
        <taxon>Araneomorphae</taxon>
        <taxon>Entelegynae</taxon>
        <taxon>Araneoidea</taxon>
        <taxon>Araneidae</taxon>
        <taxon>Caerostris</taxon>
    </lineage>
</organism>
<dbReference type="AlphaFoldDB" id="A0AAV4RNU9"/>
<dbReference type="NCBIfam" id="NF040941">
    <property type="entry name" value="GGGWT_bact"/>
    <property type="match status" value="1"/>
</dbReference>
<proteinExistence type="predicted"/>
<sequence length="392" mass="44543">MTDAPPNSKILDKVAAYKVKIMPSSSTLSKIVRDHAYCCGLICIMTFLVLLSGYYVTKETKTVCEERQKANIMMQIAEDLYAKANGLDPTEDKYTDPTNSKFRVSGFGFSHNDQTDKTVDTGSKISFRDLEPVNIPREVPKQSKKSKSRNSGKSESAKPADYNALPWQGAYTDPGDGPRDCSEILASGANTSGVYTIMPKSNTTNNRPLRVYCDMDTDGGGWTVIQRRGYYRGLQSFNLPWLYYKEGFGHLEREFWLGNDHIHVLTNQKPCEIRFDLTNVKGNHRHATYAEFRIGDETSEYKLHIQGYSGNANDGMQYHHGRKFATPDRDQLMGANMLQGAWWIHSWAFCHLNGLYIPGIHDPKAIHWYLWLENEGLEHVEMKVRSKDPSKM</sequence>
<protein>
    <submittedName>
        <fullName evidence="4">Techylectin-5A</fullName>
    </submittedName>
</protein>
<keyword evidence="2" id="KW-0812">Transmembrane</keyword>
<dbReference type="PROSITE" id="PS51406">
    <property type="entry name" value="FIBRINOGEN_C_2"/>
    <property type="match status" value="1"/>
</dbReference>
<feature type="region of interest" description="Disordered" evidence="1">
    <location>
        <begin position="130"/>
        <end position="184"/>
    </location>
</feature>
<dbReference type="InterPro" id="IPR036056">
    <property type="entry name" value="Fibrinogen-like_C"/>
</dbReference>
<dbReference type="EMBL" id="BPLQ01006430">
    <property type="protein sequence ID" value="GIY22329.1"/>
    <property type="molecule type" value="Genomic_DNA"/>
</dbReference>